<comment type="caution">
    <text evidence="3">The sequence shown here is derived from an EMBL/GenBank/DDBJ whole genome shotgun (WGS) entry which is preliminary data.</text>
</comment>
<protein>
    <recommendedName>
        <fullName evidence="1">F-box domain-containing protein</fullName>
    </recommendedName>
</protein>
<accession>A0A813R3K1</accession>
<dbReference type="Proteomes" id="UP000663828">
    <property type="component" value="Unassembled WGS sequence"/>
</dbReference>
<dbReference type="InterPro" id="IPR032675">
    <property type="entry name" value="LRR_dom_sf"/>
</dbReference>
<evidence type="ECO:0000313" key="4">
    <source>
        <dbReference type="Proteomes" id="UP000663828"/>
    </source>
</evidence>
<evidence type="ECO:0000313" key="3">
    <source>
        <dbReference type="EMBL" id="CAF0776015.1"/>
    </source>
</evidence>
<dbReference type="PROSITE" id="PS50181">
    <property type="entry name" value="FBOX"/>
    <property type="match status" value="1"/>
</dbReference>
<dbReference type="AlphaFoldDB" id="A0A813R3K1"/>
<gene>
    <name evidence="2" type="ORF">EDS130_LOCUS1647</name>
    <name evidence="3" type="ORF">XAT740_LOCUS1710</name>
</gene>
<feature type="domain" description="F-box" evidence="1">
    <location>
        <begin position="1"/>
        <end position="38"/>
    </location>
</feature>
<organism evidence="3 4">
    <name type="scientific">Adineta ricciae</name>
    <name type="common">Rotifer</name>
    <dbReference type="NCBI Taxonomy" id="249248"/>
    <lineage>
        <taxon>Eukaryota</taxon>
        <taxon>Metazoa</taxon>
        <taxon>Spiralia</taxon>
        <taxon>Gnathifera</taxon>
        <taxon>Rotifera</taxon>
        <taxon>Eurotatoria</taxon>
        <taxon>Bdelloidea</taxon>
        <taxon>Adinetida</taxon>
        <taxon>Adinetidae</taxon>
        <taxon>Adineta</taxon>
    </lineage>
</organism>
<dbReference type="Gene3D" id="3.80.10.10">
    <property type="entry name" value="Ribonuclease Inhibitor"/>
    <property type="match status" value="1"/>
</dbReference>
<name>A0A813R3K1_ADIRI</name>
<proteinExistence type="predicted"/>
<evidence type="ECO:0000259" key="1">
    <source>
        <dbReference type="PROSITE" id="PS50181"/>
    </source>
</evidence>
<dbReference type="InterPro" id="IPR001810">
    <property type="entry name" value="F-box_dom"/>
</dbReference>
<keyword evidence="4" id="KW-1185">Reference proteome</keyword>
<dbReference type="OrthoDB" id="10012977at2759"/>
<sequence length="592" mass="69853">MNLEILPNELFLKLFDYLTILDVFQAFENLNFRFQSLILIYCRDIRLNFQGISKTNFDIICRKYLPLFAKQIRSLQLANDDDTPQQIPLFISYGFHLQNFTFLQTLSLSHIHSSYLLDKLLTECSHLSFLTSLSIINCQVSINHSTAEHLHNQIWSLPNLTQCYFDIHSPNRNHFPTPTIVSQSMKSLSIPNISCYLNPLILLLQSTPNLEYLSITYIDYIDQYNMPLPMLSITRLKLSFDCSLNILKYLLQNLPNLCHLTLDTCNLYMNGYQWEELITSYLPNLKRFRFKMRFSPTLDTEREVQMNEILDSFRTKFWIEEHRWFVRCHWYASNEQYRLDFIDLFTLPYMFKEFLSYTGCILAKSTCASDDCFWSYDQVNQLCYGSSHFTSSIMSRIRFSNIEHLSLSLPYNEQFLLVIPKLDRLVSLFVSINKHKDTSSIPSQLQLLLDRAKYLTTLSFGSWGSTSLEMLFTNIVNKTIRKLNFQGYICGKNWRCFDEKQCLELIHSPLGVQCETLLIKVKNRICIYNLVKEMQRLQALNVRCENDRWTQENSLSSSARDDLIEWLKECVPRSCVITRDTYRIGDIRLWIR</sequence>
<dbReference type="EMBL" id="CAJNOJ010000004">
    <property type="protein sequence ID" value="CAF0739695.1"/>
    <property type="molecule type" value="Genomic_DNA"/>
</dbReference>
<dbReference type="SUPFAM" id="SSF52047">
    <property type="entry name" value="RNI-like"/>
    <property type="match status" value="1"/>
</dbReference>
<dbReference type="EMBL" id="CAJNOR010000054">
    <property type="protein sequence ID" value="CAF0776015.1"/>
    <property type="molecule type" value="Genomic_DNA"/>
</dbReference>
<evidence type="ECO:0000313" key="2">
    <source>
        <dbReference type="EMBL" id="CAF0739695.1"/>
    </source>
</evidence>
<reference evidence="3" key="1">
    <citation type="submission" date="2021-02" db="EMBL/GenBank/DDBJ databases">
        <authorList>
            <person name="Nowell W R."/>
        </authorList>
    </citation>
    <scope>NUCLEOTIDE SEQUENCE</scope>
</reference>
<dbReference type="Proteomes" id="UP000663852">
    <property type="component" value="Unassembled WGS sequence"/>
</dbReference>